<evidence type="ECO:0000256" key="1">
    <source>
        <dbReference type="SAM" id="MobiDB-lite"/>
    </source>
</evidence>
<protein>
    <submittedName>
        <fullName evidence="2">Uncharacterized protein</fullName>
    </submittedName>
</protein>
<dbReference type="AlphaFoldDB" id="A0A1N7RJZ8"/>
<organism evidence="2 3">
    <name type="scientific">Paraburkholderia ribeironis</name>
    <dbReference type="NCBI Taxonomy" id="1247936"/>
    <lineage>
        <taxon>Bacteria</taxon>
        <taxon>Pseudomonadati</taxon>
        <taxon>Pseudomonadota</taxon>
        <taxon>Betaproteobacteria</taxon>
        <taxon>Burkholderiales</taxon>
        <taxon>Burkholderiaceae</taxon>
        <taxon>Paraburkholderia</taxon>
    </lineage>
</organism>
<name>A0A1N7RJZ8_9BURK</name>
<reference evidence="2 3" key="1">
    <citation type="submission" date="2016-12" db="EMBL/GenBank/DDBJ databases">
        <authorList>
            <person name="Song W.-J."/>
            <person name="Kurnit D.M."/>
        </authorList>
    </citation>
    <scope>NUCLEOTIDE SEQUENCE [LARGE SCALE GENOMIC DNA]</scope>
    <source>
        <strain evidence="2 3">STM7296</strain>
    </source>
</reference>
<dbReference type="EMBL" id="CYGX02000005">
    <property type="protein sequence ID" value="SIT35430.1"/>
    <property type="molecule type" value="Genomic_DNA"/>
</dbReference>
<gene>
    <name evidence="2" type="ORF">BN2475_50023</name>
</gene>
<sequence length="128" mass="14135">MVRHVAMMTRCTGLTEPLNYAILRRASAHALQNGFETRWMDAEPYETYAVASVLLPKALRRACRHYPPGCAKRGRYRSPGRRVRGRAARSASPTCAPASGSGWRATTYSSSARCSICSTGAWPQCARR</sequence>
<evidence type="ECO:0000313" key="3">
    <source>
        <dbReference type="Proteomes" id="UP000187012"/>
    </source>
</evidence>
<dbReference type="STRING" id="1247936.BN2475_50023"/>
<dbReference type="Proteomes" id="UP000187012">
    <property type="component" value="Unassembled WGS sequence"/>
</dbReference>
<keyword evidence="3" id="KW-1185">Reference proteome</keyword>
<evidence type="ECO:0000313" key="2">
    <source>
        <dbReference type="EMBL" id="SIT35430.1"/>
    </source>
</evidence>
<accession>A0A1N7RJZ8</accession>
<proteinExistence type="predicted"/>
<feature type="region of interest" description="Disordered" evidence="1">
    <location>
        <begin position="73"/>
        <end position="102"/>
    </location>
</feature>
<feature type="compositionally biased region" description="Basic residues" evidence="1">
    <location>
        <begin position="73"/>
        <end position="87"/>
    </location>
</feature>